<dbReference type="GO" id="GO:0022857">
    <property type="term" value="F:transmembrane transporter activity"/>
    <property type="evidence" value="ECO:0007669"/>
    <property type="project" value="TreeGrafter"/>
</dbReference>
<feature type="transmembrane region" description="Helical" evidence="6">
    <location>
        <begin position="77"/>
        <end position="101"/>
    </location>
</feature>
<keyword evidence="2" id="KW-1003">Cell membrane</keyword>
<feature type="domain" description="ABC3 transporter permease C-terminal" evidence="7">
    <location>
        <begin position="322"/>
        <end position="442"/>
    </location>
</feature>
<evidence type="ECO:0000256" key="4">
    <source>
        <dbReference type="ARBA" id="ARBA00022989"/>
    </source>
</evidence>
<dbReference type="Pfam" id="PF02687">
    <property type="entry name" value="FtsX"/>
    <property type="match status" value="1"/>
</dbReference>
<keyword evidence="5 6" id="KW-0472">Membrane</keyword>
<feature type="domain" description="MacB-like periplasmic core" evidence="8">
    <location>
        <begin position="82"/>
        <end position="289"/>
    </location>
</feature>
<name>A0A846ZMH2_9GAMM</name>
<evidence type="ECO:0000256" key="6">
    <source>
        <dbReference type="SAM" id="Phobius"/>
    </source>
</evidence>
<gene>
    <name evidence="9" type="ORF">HF690_10740</name>
</gene>
<dbReference type="InterPro" id="IPR003838">
    <property type="entry name" value="ABC3_permease_C"/>
</dbReference>
<protein>
    <submittedName>
        <fullName evidence="9">ABC transporter permease</fullName>
    </submittedName>
</protein>
<proteinExistence type="predicted"/>
<evidence type="ECO:0000256" key="1">
    <source>
        <dbReference type="ARBA" id="ARBA00004651"/>
    </source>
</evidence>
<evidence type="ECO:0000256" key="3">
    <source>
        <dbReference type="ARBA" id="ARBA00022692"/>
    </source>
</evidence>
<feature type="transmembrane region" description="Helical" evidence="6">
    <location>
        <begin position="318"/>
        <end position="343"/>
    </location>
</feature>
<feature type="transmembrane region" description="Helical" evidence="6">
    <location>
        <begin position="17"/>
        <end position="33"/>
    </location>
</feature>
<evidence type="ECO:0000256" key="5">
    <source>
        <dbReference type="ARBA" id="ARBA00023136"/>
    </source>
</evidence>
<evidence type="ECO:0000259" key="7">
    <source>
        <dbReference type="Pfam" id="PF02687"/>
    </source>
</evidence>
<dbReference type="AlphaFoldDB" id="A0A846ZMH2"/>
<dbReference type="Proteomes" id="UP000541636">
    <property type="component" value="Unassembled WGS sequence"/>
</dbReference>
<dbReference type="PANTHER" id="PTHR30572">
    <property type="entry name" value="MEMBRANE COMPONENT OF TRANSPORTER-RELATED"/>
    <property type="match status" value="1"/>
</dbReference>
<dbReference type="InterPro" id="IPR025857">
    <property type="entry name" value="MacB_PCD"/>
</dbReference>
<keyword evidence="10" id="KW-1185">Reference proteome</keyword>
<evidence type="ECO:0000313" key="10">
    <source>
        <dbReference type="Proteomes" id="UP000541636"/>
    </source>
</evidence>
<evidence type="ECO:0000313" key="9">
    <source>
        <dbReference type="EMBL" id="NKZ39424.1"/>
    </source>
</evidence>
<comment type="subcellular location">
    <subcellularLocation>
        <location evidence="1">Cell membrane</location>
        <topology evidence="1">Multi-pass membrane protein</topology>
    </subcellularLocation>
</comment>
<keyword evidence="4 6" id="KW-1133">Transmembrane helix</keyword>
<feature type="transmembrane region" description="Helical" evidence="6">
    <location>
        <begin position="363"/>
        <end position="390"/>
    </location>
</feature>
<reference evidence="9 10" key="1">
    <citation type="journal article" date="2017" name="Int. J. Syst. Evol. Microbiol.">
        <title>Oleiagrimonas citrea sp. nov., a marine bacterium isolated from tidal flat sediment and emended description of the genus Oleiagrimonas Fang et al. 2015 and Oleiagrimonas soli.</title>
        <authorList>
            <person name="Yang S.H."/>
            <person name="Seo H.S."/>
            <person name="Seong C.N."/>
            <person name="Kwon K.K."/>
        </authorList>
    </citation>
    <scope>NUCLEOTIDE SEQUENCE [LARGE SCALE GENOMIC DNA]</scope>
    <source>
        <strain evidence="9 10">MEBiC09124</strain>
    </source>
</reference>
<accession>A0A846ZMH2</accession>
<organism evidence="9 10">
    <name type="scientific">Oleiagrimonas citrea</name>
    <dbReference type="NCBI Taxonomy" id="1665687"/>
    <lineage>
        <taxon>Bacteria</taxon>
        <taxon>Pseudomonadati</taxon>
        <taxon>Pseudomonadota</taxon>
        <taxon>Gammaproteobacteria</taxon>
        <taxon>Lysobacterales</taxon>
        <taxon>Rhodanobacteraceae</taxon>
        <taxon>Oleiagrimonas</taxon>
    </lineage>
</organism>
<sequence length="450" mass="47647">MHWLDVEEIVMRTFKRFLVNAGLVIALVVAVGLWVRMPWIGAVAIAVALVFWLVLARSGRRTLSVTQVGLSTLGQRLGASSVIVIGIAGVVGVLVALLAMAEGFQSTLQRTGSDDTAIVLRGGSQAELNSVLGRNDVDIISQAAGVARDASGKPIASPEVVVVANLPKKSDASIEANVQIRGVGEQAWALRPNVTLIDGRRFKPGLRELVVGQGAQRQFAGLTVGHQLRLGGQEWTVVGTFVSHDSHDSELWGDVKTVASAYRRGSSVQSVTAKLTSPAAFDTFKAALTSDPRLKVDASTTRTYFAKQSENLTKTLRIVGLVVGIIMAIGAVFGALNTMFAAVATRAREIATLRAIGFRSVPVVVSVMLETLLLAALGGLLGGLVTWLIFNGYTASTLGANFSQVVFQFRVSPGLLWNGLKWALAIGFIGGLFPAVRAARLPVTTALRES</sequence>
<dbReference type="EMBL" id="JAAZQD010000004">
    <property type="protein sequence ID" value="NKZ39424.1"/>
    <property type="molecule type" value="Genomic_DNA"/>
</dbReference>
<dbReference type="GO" id="GO:0005886">
    <property type="term" value="C:plasma membrane"/>
    <property type="evidence" value="ECO:0007669"/>
    <property type="project" value="UniProtKB-SubCell"/>
</dbReference>
<feature type="transmembrane region" description="Helical" evidence="6">
    <location>
        <begin position="39"/>
        <end position="56"/>
    </location>
</feature>
<evidence type="ECO:0000256" key="2">
    <source>
        <dbReference type="ARBA" id="ARBA00022475"/>
    </source>
</evidence>
<keyword evidence="3 6" id="KW-0812">Transmembrane</keyword>
<dbReference type="InterPro" id="IPR050250">
    <property type="entry name" value="Macrolide_Exporter_MacB"/>
</dbReference>
<evidence type="ECO:0000259" key="8">
    <source>
        <dbReference type="Pfam" id="PF12704"/>
    </source>
</evidence>
<comment type="caution">
    <text evidence="9">The sequence shown here is derived from an EMBL/GenBank/DDBJ whole genome shotgun (WGS) entry which is preliminary data.</text>
</comment>
<feature type="transmembrane region" description="Helical" evidence="6">
    <location>
        <begin position="419"/>
        <end position="439"/>
    </location>
</feature>
<dbReference type="Pfam" id="PF12704">
    <property type="entry name" value="MacB_PCD"/>
    <property type="match status" value="1"/>
</dbReference>
<dbReference type="PANTHER" id="PTHR30572:SF15">
    <property type="entry name" value="ABC TRANSPORTER PERMEASE"/>
    <property type="match status" value="1"/>
</dbReference>